<evidence type="ECO:0000256" key="1">
    <source>
        <dbReference type="SAM" id="Coils"/>
    </source>
</evidence>
<sequence length="435" mass="49692">MTFVSYAQNFEDVMLWRALKHVECGFYIDVGANDPEIDSVTKAFYDRGWRGINIEPVVQWHKRLEEKRPRDINLQIAVGAHQGELVIYELPDTGLSTQDKAIAMRHEAERGYTKFEHLVSVETLTSVCKRFHLTPIHFLKIDVEGAEKDVLVGLDLSQIRPWIIVIESTLPNTQIQNHMQWESILYAANYEYVYFDGLNRYYLTSEHDDLKPHFNAPPNVFDEFILNQQFISELKTEQAEAKAEQAEAEQAEAKAKAEQAEAEQAEAKAKAEQAEVASNQYLAQLHAVYASTSWRITAPLRAMWWTLMWPRRYTAKLQMPLGIVRSGIQRSVASVVNSGIRCAQKSPRFRRLAFYFLHHMPAVLMKLRQIRIESQLSHGTYYFDSAAGWALTPELPSTGLLGHTAADLPQAPVVNGMNSQQRSPLEAYIHVYIGR</sequence>
<reference evidence="3 4" key="1">
    <citation type="submission" date="2016-10" db="EMBL/GenBank/DDBJ databases">
        <authorList>
            <person name="de Groot N.N."/>
        </authorList>
    </citation>
    <scope>NUCLEOTIDE SEQUENCE [LARGE SCALE GENOMIC DNA]</scope>
    <source>
        <strain evidence="3 4">Nm24</strain>
    </source>
</reference>
<gene>
    <name evidence="3" type="ORF">SAMN05216339_107115</name>
</gene>
<dbReference type="OrthoDB" id="8566284at2"/>
<feature type="domain" description="Methyltransferase FkbM" evidence="2">
    <location>
        <begin position="29"/>
        <end position="192"/>
    </location>
</feature>
<accession>A0A1I7I8B0</accession>
<dbReference type="Proteomes" id="UP000183926">
    <property type="component" value="Unassembled WGS sequence"/>
</dbReference>
<dbReference type="InterPro" id="IPR006342">
    <property type="entry name" value="FkbM_mtfrase"/>
</dbReference>
<protein>
    <submittedName>
        <fullName evidence="3">Methyltransferase, FkbM family</fullName>
    </submittedName>
</protein>
<dbReference type="Gene3D" id="3.40.50.150">
    <property type="entry name" value="Vaccinia Virus protein VP39"/>
    <property type="match status" value="1"/>
</dbReference>
<dbReference type="InterPro" id="IPR053188">
    <property type="entry name" value="FkbM_Methyltransferase"/>
</dbReference>
<dbReference type="PANTHER" id="PTHR36973:SF4">
    <property type="entry name" value="NODULATION PROTEIN"/>
    <property type="match status" value="1"/>
</dbReference>
<dbReference type="Pfam" id="PF05050">
    <property type="entry name" value="Methyltransf_21"/>
    <property type="match status" value="1"/>
</dbReference>
<dbReference type="EMBL" id="FPBL01000007">
    <property type="protein sequence ID" value="SFU69202.1"/>
    <property type="molecule type" value="Genomic_DNA"/>
</dbReference>
<dbReference type="InterPro" id="IPR029063">
    <property type="entry name" value="SAM-dependent_MTases_sf"/>
</dbReference>
<proteinExistence type="predicted"/>
<name>A0A1I7I8B0_9PROT</name>
<evidence type="ECO:0000313" key="3">
    <source>
        <dbReference type="EMBL" id="SFU69202.1"/>
    </source>
</evidence>
<dbReference type="GO" id="GO:0008171">
    <property type="term" value="F:O-methyltransferase activity"/>
    <property type="evidence" value="ECO:0007669"/>
    <property type="project" value="TreeGrafter"/>
</dbReference>
<keyword evidence="3" id="KW-0808">Transferase</keyword>
<evidence type="ECO:0000259" key="2">
    <source>
        <dbReference type="Pfam" id="PF05050"/>
    </source>
</evidence>
<dbReference type="NCBIfam" id="TIGR01444">
    <property type="entry name" value="fkbM_fam"/>
    <property type="match status" value="1"/>
</dbReference>
<dbReference type="PANTHER" id="PTHR36973">
    <property type="entry name" value="SLL1456 PROTEIN-RELATED"/>
    <property type="match status" value="1"/>
</dbReference>
<dbReference type="SUPFAM" id="SSF53335">
    <property type="entry name" value="S-adenosyl-L-methionine-dependent methyltransferases"/>
    <property type="match status" value="1"/>
</dbReference>
<dbReference type="AlphaFoldDB" id="A0A1I7I8B0"/>
<keyword evidence="3" id="KW-0489">Methyltransferase</keyword>
<dbReference type="GO" id="GO:0032259">
    <property type="term" value="P:methylation"/>
    <property type="evidence" value="ECO:0007669"/>
    <property type="project" value="UniProtKB-KW"/>
</dbReference>
<dbReference type="RefSeq" id="WP_074928840.1">
    <property type="nucleotide sequence ID" value="NZ_FPBL01000007.1"/>
</dbReference>
<organism evidence="3 4">
    <name type="scientific">Nitrosomonas eutropha</name>
    <dbReference type="NCBI Taxonomy" id="916"/>
    <lineage>
        <taxon>Bacteria</taxon>
        <taxon>Pseudomonadati</taxon>
        <taxon>Pseudomonadota</taxon>
        <taxon>Betaproteobacteria</taxon>
        <taxon>Nitrosomonadales</taxon>
        <taxon>Nitrosomonadaceae</taxon>
        <taxon>Nitrosomonas</taxon>
    </lineage>
</organism>
<evidence type="ECO:0000313" key="4">
    <source>
        <dbReference type="Proteomes" id="UP000183926"/>
    </source>
</evidence>
<feature type="coiled-coil region" evidence="1">
    <location>
        <begin position="227"/>
        <end position="280"/>
    </location>
</feature>
<keyword evidence="1" id="KW-0175">Coiled coil</keyword>